<feature type="chain" id="PRO_5020239314" evidence="5">
    <location>
        <begin position="21"/>
        <end position="166"/>
    </location>
</feature>
<organism evidence="6">
    <name type="scientific">Rhodnius prolixus</name>
    <name type="common">Triatomid bug</name>
    <dbReference type="NCBI Taxonomy" id="13249"/>
    <lineage>
        <taxon>Eukaryota</taxon>
        <taxon>Metazoa</taxon>
        <taxon>Ecdysozoa</taxon>
        <taxon>Arthropoda</taxon>
        <taxon>Hexapoda</taxon>
        <taxon>Insecta</taxon>
        <taxon>Pterygota</taxon>
        <taxon>Neoptera</taxon>
        <taxon>Paraneoptera</taxon>
        <taxon>Hemiptera</taxon>
        <taxon>Heteroptera</taxon>
        <taxon>Panheteroptera</taxon>
        <taxon>Cimicomorpha</taxon>
        <taxon>Reduviidae</taxon>
        <taxon>Triatominae</taxon>
        <taxon>Rhodnius</taxon>
    </lineage>
</organism>
<dbReference type="SUPFAM" id="SSF50814">
    <property type="entry name" value="Lipocalins"/>
    <property type="match status" value="1"/>
</dbReference>
<sequence>MNTIILITIFGILLIRRIQCIECDCESVEAAGNDGEFFKGNWQVTHSKIGAMFPICGKLETSSQDGKKIIKLDDEEDGTLEIKCTGSKESDCEAKKDSGKITGLFRVVSTDNSNYALVYICTKPTSFPKVHTIRSARPTVVLTKGFHNTPLPLLEFLTRSNLHRSI</sequence>
<dbReference type="VEuPathDB" id="VectorBase:RPRC010444"/>
<dbReference type="EMBL" id="GHKJ01001006">
    <property type="protein sequence ID" value="MOY46036.1"/>
    <property type="molecule type" value="Transcribed_RNA"/>
</dbReference>
<evidence type="ECO:0000313" key="6">
    <source>
        <dbReference type="EMBL" id="MOY46036.1"/>
    </source>
</evidence>
<protein>
    <submittedName>
        <fullName evidence="6">Putative lipocalin ai-5 triatoma dimidiata lipocalin</fullName>
    </submittedName>
</protein>
<dbReference type="AlphaFoldDB" id="A0A4P6DAA6"/>
<evidence type="ECO:0000256" key="1">
    <source>
        <dbReference type="ARBA" id="ARBA00004613"/>
    </source>
</evidence>
<evidence type="ECO:0000256" key="4">
    <source>
        <dbReference type="ARBA" id="ARBA00034121"/>
    </source>
</evidence>
<name>A0A4P6DAA6_RHOPR</name>
<dbReference type="GO" id="GO:0030682">
    <property type="term" value="P:symbiont-mediated perturbation of host defenses"/>
    <property type="evidence" value="ECO:0007669"/>
    <property type="project" value="InterPro"/>
</dbReference>
<reference evidence="6" key="1">
    <citation type="submission" date="2019-04" db="EMBL/GenBank/DDBJ databases">
        <title>Analysis of the testis transcriptome of the Chagas disease vector Rhodnius prolixus.</title>
        <authorList>
            <person name="Cesar J."/>
            <person name="Ribeiro J.M."/>
            <person name="Pereira M.H."/>
            <person name="Araujo R.N."/>
            <person name="Gontijo N.F."/>
            <person name="Pessoa G."/>
            <person name="Sant'Anna M.V."/>
            <person name="Sorgine M.H."/>
            <person name="Majerowicz D."/>
            <person name="Carvalho A.B."/>
            <person name="Braz G."/>
            <person name="Mesquita R."/>
            <person name="Lagerblad P.O."/>
            <person name="Koerich L.B."/>
        </authorList>
    </citation>
    <scope>NUCLEOTIDE SEQUENCE</scope>
</reference>
<evidence type="ECO:0000256" key="3">
    <source>
        <dbReference type="ARBA" id="ARBA00022729"/>
    </source>
</evidence>
<dbReference type="Pfam" id="PF03973">
    <property type="entry name" value="Triabin"/>
    <property type="match status" value="1"/>
</dbReference>
<dbReference type="InterPro" id="IPR005657">
    <property type="entry name" value="Triabi/Procalin"/>
</dbReference>
<proteinExistence type="inferred from homology"/>
<dbReference type="GO" id="GO:0005576">
    <property type="term" value="C:extracellular region"/>
    <property type="evidence" value="ECO:0007669"/>
    <property type="project" value="UniProtKB-SubCell"/>
</dbReference>
<keyword evidence="2" id="KW-0964">Secreted</keyword>
<accession>A0A4P6DAA6</accession>
<keyword evidence="3 5" id="KW-0732">Signal</keyword>
<comment type="similarity">
    <text evidence="4">Belongs to the calycin superfamily. Triabin family.</text>
</comment>
<evidence type="ECO:0000256" key="5">
    <source>
        <dbReference type="SAM" id="SignalP"/>
    </source>
</evidence>
<feature type="signal peptide" evidence="5">
    <location>
        <begin position="1"/>
        <end position="20"/>
    </location>
</feature>
<dbReference type="Gene3D" id="2.40.128.20">
    <property type="match status" value="1"/>
</dbReference>
<dbReference type="InterPro" id="IPR012674">
    <property type="entry name" value="Calycin"/>
</dbReference>
<comment type="subcellular location">
    <subcellularLocation>
        <location evidence="1">Secreted</location>
    </subcellularLocation>
</comment>
<evidence type="ECO:0000256" key="2">
    <source>
        <dbReference type="ARBA" id="ARBA00022525"/>
    </source>
</evidence>